<proteinExistence type="predicted"/>
<accession>A0ABT7EBH9</accession>
<evidence type="ECO:0000313" key="3">
    <source>
        <dbReference type="Proteomes" id="UP001301012"/>
    </source>
</evidence>
<reference evidence="2 3" key="1">
    <citation type="submission" date="2023-05" db="EMBL/GenBank/DDBJ databases">
        <title>Rombocin, a short stable natural nisin variant, displays selective antimicrobial activity against Listeria monocytogenes and employs dual mode of action to kill target bacterial strains.</title>
        <authorList>
            <person name="Wambui J."/>
            <person name="Stephan R."/>
            <person name="Kuipers O.P."/>
        </authorList>
    </citation>
    <scope>NUCLEOTIDE SEQUENCE [LARGE SCALE GENOMIC DNA]</scope>
    <source>
        <strain evidence="2 3">RC002</strain>
    </source>
</reference>
<feature type="compositionally biased region" description="Basic and acidic residues" evidence="1">
    <location>
        <begin position="9"/>
        <end position="21"/>
    </location>
</feature>
<protein>
    <submittedName>
        <fullName evidence="2">Uncharacterized protein</fullName>
    </submittedName>
</protein>
<comment type="caution">
    <text evidence="2">The sequence shown here is derived from an EMBL/GenBank/DDBJ whole genome shotgun (WGS) entry which is preliminary data.</text>
</comment>
<sequence>MKSINNKALESRKNTMESSKKITQDYKVFTAPLEVRKKRSMLGSSWRNSNTRI</sequence>
<keyword evidence="3" id="KW-1185">Reference proteome</keyword>
<evidence type="ECO:0000256" key="1">
    <source>
        <dbReference type="SAM" id="MobiDB-lite"/>
    </source>
</evidence>
<name>A0ABT7EBH9_9FIRM</name>
<gene>
    <name evidence="2" type="ORF">QOZ84_12000</name>
</gene>
<dbReference type="EMBL" id="JASKYM010000006">
    <property type="protein sequence ID" value="MDK2564275.1"/>
    <property type="molecule type" value="Genomic_DNA"/>
</dbReference>
<feature type="region of interest" description="Disordered" evidence="1">
    <location>
        <begin position="1"/>
        <end position="21"/>
    </location>
</feature>
<organism evidence="2 3">
    <name type="scientific">Romboutsia sedimentorum</name>
    <dbReference type="NCBI Taxonomy" id="1368474"/>
    <lineage>
        <taxon>Bacteria</taxon>
        <taxon>Bacillati</taxon>
        <taxon>Bacillota</taxon>
        <taxon>Clostridia</taxon>
        <taxon>Peptostreptococcales</taxon>
        <taxon>Peptostreptococcaceae</taxon>
        <taxon>Romboutsia</taxon>
    </lineage>
</organism>
<dbReference type="RefSeq" id="WP_284133203.1">
    <property type="nucleotide sequence ID" value="NZ_JASKYM010000006.1"/>
</dbReference>
<dbReference type="Proteomes" id="UP001301012">
    <property type="component" value="Unassembled WGS sequence"/>
</dbReference>
<evidence type="ECO:0000313" key="2">
    <source>
        <dbReference type="EMBL" id="MDK2564275.1"/>
    </source>
</evidence>